<dbReference type="Proteomes" id="UP001153709">
    <property type="component" value="Chromosome 1"/>
</dbReference>
<evidence type="ECO:0000313" key="3">
    <source>
        <dbReference type="Proteomes" id="UP001153709"/>
    </source>
</evidence>
<name>A0A9N9X591_DIABA</name>
<protein>
    <submittedName>
        <fullName evidence="2">Uncharacterized protein</fullName>
    </submittedName>
</protein>
<proteinExistence type="predicted"/>
<accession>A0A9N9X591</accession>
<feature type="region of interest" description="Disordered" evidence="1">
    <location>
        <begin position="119"/>
        <end position="139"/>
    </location>
</feature>
<dbReference type="AlphaFoldDB" id="A0A9N9X591"/>
<dbReference type="EMBL" id="OU898276">
    <property type="protein sequence ID" value="CAG9827834.1"/>
    <property type="molecule type" value="Genomic_DNA"/>
</dbReference>
<evidence type="ECO:0000256" key="1">
    <source>
        <dbReference type="SAM" id="MobiDB-lite"/>
    </source>
</evidence>
<organism evidence="2 3">
    <name type="scientific">Diabrotica balteata</name>
    <name type="common">Banded cucumber beetle</name>
    <dbReference type="NCBI Taxonomy" id="107213"/>
    <lineage>
        <taxon>Eukaryota</taxon>
        <taxon>Metazoa</taxon>
        <taxon>Ecdysozoa</taxon>
        <taxon>Arthropoda</taxon>
        <taxon>Hexapoda</taxon>
        <taxon>Insecta</taxon>
        <taxon>Pterygota</taxon>
        <taxon>Neoptera</taxon>
        <taxon>Endopterygota</taxon>
        <taxon>Coleoptera</taxon>
        <taxon>Polyphaga</taxon>
        <taxon>Cucujiformia</taxon>
        <taxon>Chrysomeloidea</taxon>
        <taxon>Chrysomelidae</taxon>
        <taxon>Galerucinae</taxon>
        <taxon>Diabroticina</taxon>
        <taxon>Diabroticites</taxon>
        <taxon>Diabrotica</taxon>
    </lineage>
</organism>
<sequence length="139" mass="15541">MDKCNTDKDPQPHFDTDNNPPGGDVAVVELDFNVNDTTTLENLQQSLLEKSPEKYIPIDGKIPTPFKKALFWPDKPCFKETKKRVDEVPTIVFYGKRKSEVDVTLAQAEVALAALNDDCSDIEDEGDPDYEEADMSASM</sequence>
<feature type="region of interest" description="Disordered" evidence="1">
    <location>
        <begin position="1"/>
        <end position="24"/>
    </location>
</feature>
<gene>
    <name evidence="2" type="ORF">DIABBA_LOCUS1802</name>
</gene>
<dbReference type="OrthoDB" id="6809319at2759"/>
<evidence type="ECO:0000313" key="2">
    <source>
        <dbReference type="EMBL" id="CAG9827834.1"/>
    </source>
</evidence>
<feature type="compositionally biased region" description="Basic and acidic residues" evidence="1">
    <location>
        <begin position="1"/>
        <end position="16"/>
    </location>
</feature>
<reference evidence="2" key="1">
    <citation type="submission" date="2022-01" db="EMBL/GenBank/DDBJ databases">
        <authorList>
            <person name="King R."/>
        </authorList>
    </citation>
    <scope>NUCLEOTIDE SEQUENCE</scope>
</reference>
<keyword evidence="3" id="KW-1185">Reference proteome</keyword>